<dbReference type="EMBL" id="WNKU01000023">
    <property type="protein sequence ID" value="MTV50346.1"/>
    <property type="molecule type" value="Genomic_DNA"/>
</dbReference>
<feature type="compositionally biased region" description="Basic and acidic residues" evidence="2">
    <location>
        <begin position="80"/>
        <end position="93"/>
    </location>
</feature>
<reference evidence="4 5" key="1">
    <citation type="submission" date="2019-11" db="EMBL/GenBank/DDBJ databases">
        <title>Whole-genome sequence of a the green, strictly anaerobic photosynthetic bacterium Heliobacillus mobilis DSM 6151.</title>
        <authorList>
            <person name="Kyndt J.A."/>
            <person name="Meyer T.E."/>
        </authorList>
    </citation>
    <scope>NUCLEOTIDE SEQUENCE [LARGE SCALE GENOMIC DNA]</scope>
    <source>
        <strain evidence="4 5">DSM 6151</strain>
    </source>
</reference>
<evidence type="ECO:0000313" key="5">
    <source>
        <dbReference type="Proteomes" id="UP000430670"/>
    </source>
</evidence>
<feature type="compositionally biased region" description="Basic and acidic residues" evidence="2">
    <location>
        <begin position="34"/>
        <end position="47"/>
    </location>
</feature>
<feature type="region of interest" description="Disordered" evidence="2">
    <location>
        <begin position="28"/>
        <end position="137"/>
    </location>
</feature>
<evidence type="ECO:0000256" key="3">
    <source>
        <dbReference type="SAM" id="Phobius"/>
    </source>
</evidence>
<name>A0A6I3SNN5_HELMO</name>
<keyword evidence="1" id="KW-0175">Coiled coil</keyword>
<feature type="compositionally biased region" description="Low complexity" evidence="2">
    <location>
        <begin position="94"/>
        <end position="105"/>
    </location>
</feature>
<dbReference type="Proteomes" id="UP000430670">
    <property type="component" value="Unassembled WGS sequence"/>
</dbReference>
<sequence length="498" mass="53920">MRYCERCGWKPTEGWEIICGKCGARLIEGEPSEDTQKEKSLNEDTPKSESNNSDDPKKGPSITGETAESAKADTVTNKSEAIKQDTAKPDMGKAESSSSKGSSAKTEQSATVDEPIILKSNEKAPAKGSKVSSPEKKKGGKWKIVTAVIIAGALFGGGGAYWWINYSKQVLAETDYLRQMQQVLADIDGVNGGLIQSLNDVPLKNDGKLNEDQISQLEKKLDEAKDKHSSLQAPQKYAGEQETINEVIALEKNLISQVEEAWKTLFKAKNTYQELQQKVEVLRGISDVDIHNNLNQIGSRISGVLDVQRPPVTLKSIAQQVAEGAKNGEGKAPDPVSPEAKPAESSGNGGNAAANNGGNTVVPDAKTFFASMDSIVVQYDTAKVNLSKSFNEFNYGKLDWTGLSNAVAEGKRVRLALQAQIEALPAPQEYQPLKYELLGALNQAIQYCDAVQEAANLALKGSDNESRAKMTEAQQLNGCIQKFYNQFLKDYNAKKVGG</sequence>
<keyword evidence="5" id="KW-1185">Reference proteome</keyword>
<organism evidence="4 5">
    <name type="scientific">Heliobacterium mobile</name>
    <name type="common">Heliobacillus mobilis</name>
    <dbReference type="NCBI Taxonomy" id="28064"/>
    <lineage>
        <taxon>Bacteria</taxon>
        <taxon>Bacillati</taxon>
        <taxon>Bacillota</taxon>
        <taxon>Clostridia</taxon>
        <taxon>Eubacteriales</taxon>
        <taxon>Heliobacteriaceae</taxon>
        <taxon>Heliobacterium</taxon>
    </lineage>
</organism>
<comment type="caution">
    <text evidence="4">The sequence shown here is derived from an EMBL/GenBank/DDBJ whole genome shotgun (WGS) entry which is preliminary data.</text>
</comment>
<keyword evidence="3" id="KW-1133">Transmembrane helix</keyword>
<dbReference type="RefSeq" id="WP_155477435.1">
    <property type="nucleotide sequence ID" value="NZ_WNKU01000023.1"/>
</dbReference>
<keyword evidence="3" id="KW-0472">Membrane</keyword>
<evidence type="ECO:0000256" key="1">
    <source>
        <dbReference type="SAM" id="Coils"/>
    </source>
</evidence>
<protein>
    <submittedName>
        <fullName evidence="4">Uncharacterized protein</fullName>
    </submittedName>
</protein>
<feature type="coiled-coil region" evidence="1">
    <location>
        <begin position="207"/>
        <end position="234"/>
    </location>
</feature>
<evidence type="ECO:0000313" key="4">
    <source>
        <dbReference type="EMBL" id="MTV50346.1"/>
    </source>
</evidence>
<keyword evidence="3" id="KW-0812">Transmembrane</keyword>
<accession>A0A6I3SNN5</accession>
<dbReference type="AlphaFoldDB" id="A0A6I3SNN5"/>
<proteinExistence type="predicted"/>
<gene>
    <name evidence="4" type="ORF">GJ688_15355</name>
</gene>
<feature type="transmembrane region" description="Helical" evidence="3">
    <location>
        <begin position="144"/>
        <end position="164"/>
    </location>
</feature>
<feature type="region of interest" description="Disordered" evidence="2">
    <location>
        <begin position="323"/>
        <end position="358"/>
    </location>
</feature>
<evidence type="ECO:0000256" key="2">
    <source>
        <dbReference type="SAM" id="MobiDB-lite"/>
    </source>
</evidence>